<evidence type="ECO:0008006" key="3">
    <source>
        <dbReference type="Google" id="ProtNLM"/>
    </source>
</evidence>
<dbReference type="Proteomes" id="UP000440732">
    <property type="component" value="Unassembled WGS sequence"/>
</dbReference>
<dbReference type="InterPro" id="IPR036691">
    <property type="entry name" value="Endo/exonu/phosph_ase_sf"/>
</dbReference>
<gene>
    <name evidence="1" type="ORF">PF006_g32774</name>
</gene>
<protein>
    <recommendedName>
        <fullName evidence="3">Endonuclease/exonuclease/phosphatase domain-containing protein</fullName>
    </recommendedName>
</protein>
<feature type="non-terminal residue" evidence="1">
    <location>
        <position position="129"/>
    </location>
</feature>
<accession>A0A6A3PDS1</accession>
<comment type="caution">
    <text evidence="1">The sequence shown here is derived from an EMBL/GenBank/DDBJ whole genome shotgun (WGS) entry which is preliminary data.</text>
</comment>
<dbReference type="SUPFAM" id="SSF56219">
    <property type="entry name" value="DNase I-like"/>
    <property type="match status" value="1"/>
</dbReference>
<dbReference type="Gene3D" id="3.60.10.10">
    <property type="entry name" value="Endonuclease/exonuclease/phosphatase"/>
    <property type="match status" value="1"/>
</dbReference>
<dbReference type="AlphaFoldDB" id="A0A6A3PDS1"/>
<sequence>MDHKLSYWSSCSERRAGVAVLVNPYGAVKETKPWEEKLWNEHIMMITGVIEGKLFLFINVYAPSQPAARIKFYQKMQNIKPPEEAEVVIGGDFNCVLRRDVDRVGSNVKDDVGAGELEQVVNQFGLVDV</sequence>
<name>A0A6A3PDS1_9STRA</name>
<proteinExistence type="predicted"/>
<reference evidence="1 2" key="1">
    <citation type="submission" date="2018-08" db="EMBL/GenBank/DDBJ databases">
        <title>Genomic investigation of the strawberry pathogen Phytophthora fragariae indicates pathogenicity is determined by transcriptional variation in three key races.</title>
        <authorList>
            <person name="Adams T.M."/>
            <person name="Armitage A.D."/>
            <person name="Sobczyk M.K."/>
            <person name="Bates H.J."/>
            <person name="Dunwell J.M."/>
            <person name="Nellist C.F."/>
            <person name="Harrison R.J."/>
        </authorList>
    </citation>
    <scope>NUCLEOTIDE SEQUENCE [LARGE SCALE GENOMIC DNA]</scope>
    <source>
        <strain evidence="1 2">NOV-5</strain>
    </source>
</reference>
<evidence type="ECO:0000313" key="2">
    <source>
        <dbReference type="Proteomes" id="UP000440732"/>
    </source>
</evidence>
<evidence type="ECO:0000313" key="1">
    <source>
        <dbReference type="EMBL" id="KAE9056122.1"/>
    </source>
</evidence>
<organism evidence="1 2">
    <name type="scientific">Phytophthora fragariae</name>
    <dbReference type="NCBI Taxonomy" id="53985"/>
    <lineage>
        <taxon>Eukaryota</taxon>
        <taxon>Sar</taxon>
        <taxon>Stramenopiles</taxon>
        <taxon>Oomycota</taxon>
        <taxon>Peronosporomycetes</taxon>
        <taxon>Peronosporales</taxon>
        <taxon>Peronosporaceae</taxon>
        <taxon>Phytophthora</taxon>
    </lineage>
</organism>
<dbReference type="EMBL" id="QXGA01009809">
    <property type="protein sequence ID" value="KAE9056122.1"/>
    <property type="molecule type" value="Genomic_DNA"/>
</dbReference>